<dbReference type="SUPFAM" id="SSF48452">
    <property type="entry name" value="TPR-like"/>
    <property type="match status" value="1"/>
</dbReference>
<dbReference type="eggNOG" id="COG2207">
    <property type="taxonomic scope" value="Bacteria"/>
</dbReference>
<comment type="caution">
    <text evidence="5">The sequence shown here is derived from an EMBL/GenBank/DDBJ whole genome shotgun (WGS) entry which is preliminary data.</text>
</comment>
<gene>
    <name evidence="5" type="ORF">IX39_08770</name>
</gene>
<dbReference type="InterPro" id="IPR018060">
    <property type="entry name" value="HTH_AraC"/>
</dbReference>
<dbReference type="eggNOG" id="COG0457">
    <property type="taxonomic scope" value="Bacteria"/>
</dbReference>
<feature type="domain" description="HTH araC/xylS-type" evidence="4">
    <location>
        <begin position="464"/>
        <end position="561"/>
    </location>
</feature>
<dbReference type="PROSITE" id="PS01124">
    <property type="entry name" value="HTH_ARAC_FAMILY_2"/>
    <property type="match status" value="1"/>
</dbReference>
<keyword evidence="3" id="KW-0812">Transmembrane</keyword>
<keyword evidence="1" id="KW-0238">DNA-binding</keyword>
<evidence type="ECO:0000256" key="1">
    <source>
        <dbReference type="ARBA" id="ARBA00023125"/>
    </source>
</evidence>
<keyword evidence="6" id="KW-1185">Reference proteome</keyword>
<dbReference type="Proteomes" id="UP000028713">
    <property type="component" value="Unassembled WGS sequence"/>
</dbReference>
<name>A0A085Z8D9_9FLAO</name>
<evidence type="ECO:0000256" key="3">
    <source>
        <dbReference type="SAM" id="Phobius"/>
    </source>
</evidence>
<feature type="repeat" description="TPR" evidence="2">
    <location>
        <begin position="142"/>
        <end position="175"/>
    </location>
</feature>
<sequence>MKKLNYFLVLFSAFSHLLFSQKKKERTFSEIRKHYEKMTIDDMDAMPYVKLYITKAKNENNFQRLIQGYRDGRQFDSHNKIKYADSALAVSLKYGTSDDISKDYLSKGIIYYFYQKKYKLALDQYLKAYQYSKGSNDKYHHYKVIYHLGIVKEHLGYYDEALEHFQDCVTFYSSKPKYVLHDNEKFNYKKAYLNSLHQMTVVNRYLKNFVKSDSLSRLGYQLTLNDHDFALENSYFLKCIGISKFHKKNYAEAKKDLERALPVILKRNDFAWASVIYYHLGKISEAQNNAGQAIHYYGEIDKIFEKHQFILPEVYRSYHYLIEYYKNNNIDESKQLYYTNQLLKADSAISKDYPYLSSKLHKDYDRRTLIEQQDDMEKSSQRKIKFAKALIFSGSIVIGLLIVRYSKDRKIKKQYDMLQKRISDGTYIVKDIVQDENVEDTSRKTSLTPEMSIEIREKLEKFELERQFLKKGLTEKDVAVKLSTNSHYLSVYINEHKGMNFNKYIAELRINYITNLLNTNNMYLRFTIEALAKECGIASRQNFSNLFFDINGIRPTDYIKKRKQELGIA</sequence>
<feature type="transmembrane region" description="Helical" evidence="3">
    <location>
        <begin position="386"/>
        <end position="403"/>
    </location>
</feature>
<keyword evidence="3" id="KW-0472">Membrane</keyword>
<dbReference type="PANTHER" id="PTHR43280:SF2">
    <property type="entry name" value="HTH-TYPE TRANSCRIPTIONAL REGULATOR EXSA"/>
    <property type="match status" value="1"/>
</dbReference>
<accession>A0A085Z8D9</accession>
<keyword evidence="3" id="KW-1133">Transmembrane helix</keyword>
<proteinExistence type="predicted"/>
<organism evidence="5 6">
    <name type="scientific">Chryseobacterium formosense</name>
    <dbReference type="NCBI Taxonomy" id="236814"/>
    <lineage>
        <taxon>Bacteria</taxon>
        <taxon>Pseudomonadati</taxon>
        <taxon>Bacteroidota</taxon>
        <taxon>Flavobacteriia</taxon>
        <taxon>Flavobacteriales</taxon>
        <taxon>Weeksellaceae</taxon>
        <taxon>Chryseobacterium group</taxon>
        <taxon>Chryseobacterium</taxon>
    </lineage>
</organism>
<dbReference type="PANTHER" id="PTHR43280">
    <property type="entry name" value="ARAC-FAMILY TRANSCRIPTIONAL REGULATOR"/>
    <property type="match status" value="1"/>
</dbReference>
<dbReference type="SMART" id="SM00342">
    <property type="entry name" value="HTH_ARAC"/>
    <property type="match status" value="1"/>
</dbReference>
<dbReference type="Gene3D" id="1.10.10.60">
    <property type="entry name" value="Homeodomain-like"/>
    <property type="match status" value="2"/>
</dbReference>
<dbReference type="RefSeq" id="WP_034675247.1">
    <property type="nucleotide sequence ID" value="NZ_FPAP01000001.1"/>
</dbReference>
<evidence type="ECO:0000313" key="6">
    <source>
        <dbReference type="Proteomes" id="UP000028713"/>
    </source>
</evidence>
<dbReference type="PROSITE" id="PS50005">
    <property type="entry name" value="TPR"/>
    <property type="match status" value="1"/>
</dbReference>
<evidence type="ECO:0000313" key="5">
    <source>
        <dbReference type="EMBL" id="KFF00703.1"/>
    </source>
</evidence>
<dbReference type="Gene3D" id="1.25.40.10">
    <property type="entry name" value="Tetratricopeptide repeat domain"/>
    <property type="match status" value="2"/>
</dbReference>
<protein>
    <recommendedName>
        <fullName evidence="4">HTH araC/xylS-type domain-containing protein</fullName>
    </recommendedName>
</protein>
<dbReference type="GO" id="GO:0043565">
    <property type="term" value="F:sequence-specific DNA binding"/>
    <property type="evidence" value="ECO:0007669"/>
    <property type="project" value="InterPro"/>
</dbReference>
<dbReference type="SMART" id="SM00028">
    <property type="entry name" value="TPR"/>
    <property type="match status" value="4"/>
</dbReference>
<dbReference type="InterPro" id="IPR011990">
    <property type="entry name" value="TPR-like_helical_dom_sf"/>
</dbReference>
<dbReference type="STRING" id="236814.IX39_08770"/>
<dbReference type="AlphaFoldDB" id="A0A085Z8D9"/>
<evidence type="ECO:0000259" key="4">
    <source>
        <dbReference type="PROSITE" id="PS01124"/>
    </source>
</evidence>
<dbReference type="OrthoDB" id="5295174at2"/>
<evidence type="ECO:0000256" key="2">
    <source>
        <dbReference type="PROSITE-ProRule" id="PRU00339"/>
    </source>
</evidence>
<dbReference type="EMBL" id="JPRP01000001">
    <property type="protein sequence ID" value="KFF00703.1"/>
    <property type="molecule type" value="Genomic_DNA"/>
</dbReference>
<dbReference type="GO" id="GO:0003700">
    <property type="term" value="F:DNA-binding transcription factor activity"/>
    <property type="evidence" value="ECO:0007669"/>
    <property type="project" value="InterPro"/>
</dbReference>
<reference evidence="5 6" key="1">
    <citation type="submission" date="2014-07" db="EMBL/GenBank/DDBJ databases">
        <title>Genome of Chryseobacterium formosense LMG 24722.</title>
        <authorList>
            <person name="Pipes S.E."/>
            <person name="Stropko S.J."/>
            <person name="Newman J.D."/>
        </authorList>
    </citation>
    <scope>NUCLEOTIDE SEQUENCE [LARGE SCALE GENOMIC DNA]</scope>
    <source>
        <strain evidence="5 6">LMG 24722</strain>
    </source>
</reference>
<dbReference type="InterPro" id="IPR019734">
    <property type="entry name" value="TPR_rpt"/>
</dbReference>
<keyword evidence="2" id="KW-0802">TPR repeat</keyword>